<dbReference type="NCBIfam" id="NF009044">
    <property type="entry name" value="PRK12378.1"/>
    <property type="match status" value="1"/>
</dbReference>
<evidence type="ECO:0000313" key="10">
    <source>
        <dbReference type="Proteomes" id="UP000183952"/>
    </source>
</evidence>
<feature type="domain" description="TACO1/YebC-like second and third" evidence="7">
    <location>
        <begin position="82"/>
        <end position="237"/>
    </location>
</feature>
<sequence>MSGHSKWHNIQAKKGKADAARGKVFTKIGKELAIAAKNGGANPEANPKLRDVIAKAKANNMPKDSIDRAIKKAAGELGSVNYESIRYEGYGPNGIAVIVDALTDNKNRSAGNVRSAFTKGGGNMGTTGCVGFMFQEKGELVIDREDLDEDEVMMLALEAGAEDFQAEEDVFVITTEPENFGAVREALEEKNIEFLEAAVKMIPDTYSELNEDDAKKFQKMLNLLDDDDDVQDVYHNAEFPEGWDE</sequence>
<evidence type="ECO:0000256" key="2">
    <source>
        <dbReference type="ARBA" id="ARBA00022490"/>
    </source>
</evidence>
<evidence type="ECO:0000313" key="9">
    <source>
        <dbReference type="EMBL" id="SHK04479.1"/>
    </source>
</evidence>
<comment type="similarity">
    <text evidence="1 6">Belongs to the TACO1 family.</text>
</comment>
<keyword evidence="10" id="KW-1185">Reference proteome</keyword>
<feature type="domain" description="TACO1/YebC-like N-terminal" evidence="8">
    <location>
        <begin position="5"/>
        <end position="76"/>
    </location>
</feature>
<dbReference type="EMBL" id="FRAD01000012">
    <property type="protein sequence ID" value="SHK04479.1"/>
    <property type="molecule type" value="Genomic_DNA"/>
</dbReference>
<dbReference type="NCBIfam" id="NF001030">
    <property type="entry name" value="PRK00110.1"/>
    <property type="match status" value="1"/>
</dbReference>
<dbReference type="NCBIfam" id="TIGR01033">
    <property type="entry name" value="YebC/PmpR family DNA-binding transcriptional regulator"/>
    <property type="match status" value="1"/>
</dbReference>
<dbReference type="OrthoDB" id="9781053at2"/>
<comment type="subcellular location">
    <subcellularLocation>
        <location evidence="6">Cytoplasm</location>
    </subcellularLocation>
</comment>
<dbReference type="Pfam" id="PF20772">
    <property type="entry name" value="TACO1_YebC_N"/>
    <property type="match status" value="1"/>
</dbReference>
<dbReference type="PANTHER" id="PTHR12532:SF6">
    <property type="entry name" value="TRANSCRIPTIONAL REGULATORY PROTEIN YEBC-RELATED"/>
    <property type="match status" value="1"/>
</dbReference>
<evidence type="ECO:0000256" key="6">
    <source>
        <dbReference type="HAMAP-Rule" id="MF_00693"/>
    </source>
</evidence>
<evidence type="ECO:0000259" key="8">
    <source>
        <dbReference type="Pfam" id="PF20772"/>
    </source>
</evidence>
<organism evidence="9 10">
    <name type="scientific">Hathewaya proteolytica DSM 3090</name>
    <dbReference type="NCBI Taxonomy" id="1121331"/>
    <lineage>
        <taxon>Bacteria</taxon>
        <taxon>Bacillati</taxon>
        <taxon>Bacillota</taxon>
        <taxon>Clostridia</taxon>
        <taxon>Eubacteriales</taxon>
        <taxon>Clostridiaceae</taxon>
        <taxon>Hathewaya</taxon>
    </lineage>
</organism>
<dbReference type="InterPro" id="IPR029072">
    <property type="entry name" value="YebC-like"/>
</dbReference>
<dbReference type="FunFam" id="1.10.10.200:FF:000002">
    <property type="entry name" value="Probable transcriptional regulatory protein CLM62_37755"/>
    <property type="match status" value="1"/>
</dbReference>
<gene>
    <name evidence="9" type="ORF">SAMN02745248_01640</name>
</gene>
<proteinExistence type="inferred from homology"/>
<dbReference type="RefSeq" id="WP_072903604.1">
    <property type="nucleotide sequence ID" value="NZ_FRAD01000012.1"/>
</dbReference>
<dbReference type="Gene3D" id="3.30.70.980">
    <property type="match status" value="2"/>
</dbReference>
<evidence type="ECO:0000256" key="4">
    <source>
        <dbReference type="ARBA" id="ARBA00023125"/>
    </source>
</evidence>
<dbReference type="Gene3D" id="1.10.10.200">
    <property type="match status" value="1"/>
</dbReference>
<dbReference type="HAMAP" id="MF_00693">
    <property type="entry name" value="Transcrip_reg_TACO1"/>
    <property type="match status" value="1"/>
</dbReference>
<keyword evidence="3 6" id="KW-0805">Transcription regulation</keyword>
<dbReference type="Proteomes" id="UP000183952">
    <property type="component" value="Unassembled WGS sequence"/>
</dbReference>
<dbReference type="GO" id="GO:0005829">
    <property type="term" value="C:cytosol"/>
    <property type="evidence" value="ECO:0007669"/>
    <property type="project" value="TreeGrafter"/>
</dbReference>
<dbReference type="GO" id="GO:0006355">
    <property type="term" value="P:regulation of DNA-templated transcription"/>
    <property type="evidence" value="ECO:0007669"/>
    <property type="project" value="UniProtKB-UniRule"/>
</dbReference>
<dbReference type="InterPro" id="IPR002876">
    <property type="entry name" value="Transcrip_reg_TACO1-like"/>
</dbReference>
<dbReference type="SUPFAM" id="SSF75625">
    <property type="entry name" value="YebC-like"/>
    <property type="match status" value="1"/>
</dbReference>
<dbReference type="InterPro" id="IPR017856">
    <property type="entry name" value="Integrase-like_N"/>
</dbReference>
<protein>
    <recommendedName>
        <fullName evidence="6">Probable transcriptional regulatory protein SAMN02745248_01640</fullName>
    </recommendedName>
</protein>
<dbReference type="InterPro" id="IPR049083">
    <property type="entry name" value="TACO1_YebC_N"/>
</dbReference>
<keyword evidence="2 6" id="KW-0963">Cytoplasm</keyword>
<evidence type="ECO:0000256" key="1">
    <source>
        <dbReference type="ARBA" id="ARBA00008724"/>
    </source>
</evidence>
<keyword evidence="4 6" id="KW-0238">DNA-binding</keyword>
<dbReference type="FunFam" id="3.30.70.980:FF:000002">
    <property type="entry name" value="Probable transcriptional regulatory protein YebC"/>
    <property type="match status" value="1"/>
</dbReference>
<dbReference type="STRING" id="1121331.SAMN02745248_01640"/>
<evidence type="ECO:0000259" key="7">
    <source>
        <dbReference type="Pfam" id="PF01709"/>
    </source>
</evidence>
<keyword evidence="5 6" id="KW-0804">Transcription</keyword>
<dbReference type="PANTHER" id="PTHR12532">
    <property type="entry name" value="TRANSLATIONAL ACTIVATOR OF CYTOCHROME C OXIDASE 1"/>
    <property type="match status" value="1"/>
</dbReference>
<reference evidence="9 10" key="1">
    <citation type="submission" date="2016-11" db="EMBL/GenBank/DDBJ databases">
        <authorList>
            <person name="Jaros S."/>
            <person name="Januszkiewicz K."/>
            <person name="Wedrychowicz H."/>
        </authorList>
    </citation>
    <scope>NUCLEOTIDE SEQUENCE [LARGE SCALE GENOMIC DNA]</scope>
    <source>
        <strain evidence="9 10">DSM 3090</strain>
    </source>
</reference>
<dbReference type="Pfam" id="PF01709">
    <property type="entry name" value="Transcrip_reg"/>
    <property type="match status" value="1"/>
</dbReference>
<evidence type="ECO:0000256" key="3">
    <source>
        <dbReference type="ARBA" id="ARBA00023015"/>
    </source>
</evidence>
<evidence type="ECO:0000256" key="5">
    <source>
        <dbReference type="ARBA" id="ARBA00023163"/>
    </source>
</evidence>
<dbReference type="AlphaFoldDB" id="A0A1M6P953"/>
<dbReference type="InterPro" id="IPR026564">
    <property type="entry name" value="Transcrip_reg_TACO1-like_dom3"/>
</dbReference>
<dbReference type="GO" id="GO:0003677">
    <property type="term" value="F:DNA binding"/>
    <property type="evidence" value="ECO:0007669"/>
    <property type="project" value="UniProtKB-UniRule"/>
</dbReference>
<accession>A0A1M6P953</accession>
<name>A0A1M6P953_9CLOT</name>
<dbReference type="InterPro" id="IPR048300">
    <property type="entry name" value="TACO1_YebC-like_2nd/3rd_dom"/>
</dbReference>